<proteinExistence type="inferred from homology"/>
<dbReference type="GO" id="GO:0009982">
    <property type="term" value="F:pseudouridine synthase activity"/>
    <property type="evidence" value="ECO:0007669"/>
    <property type="project" value="InterPro"/>
</dbReference>
<dbReference type="SUPFAM" id="SSF55120">
    <property type="entry name" value="Pseudouridine synthase"/>
    <property type="match status" value="1"/>
</dbReference>
<evidence type="ECO:0000256" key="3">
    <source>
        <dbReference type="PIRSR" id="PIRSR606225-1"/>
    </source>
</evidence>
<dbReference type="Proteomes" id="UP000824056">
    <property type="component" value="Unassembled WGS sequence"/>
</dbReference>
<dbReference type="GO" id="GO:0000455">
    <property type="term" value="P:enzyme-directed rRNA pseudouridine synthesis"/>
    <property type="evidence" value="ECO:0007669"/>
    <property type="project" value="TreeGrafter"/>
</dbReference>
<gene>
    <name evidence="6" type="ORF">H9809_12630</name>
</gene>
<keyword evidence="4" id="KW-0413">Isomerase</keyword>
<evidence type="ECO:0000256" key="1">
    <source>
        <dbReference type="ARBA" id="ARBA00000073"/>
    </source>
</evidence>
<comment type="function">
    <text evidence="4">Responsible for synthesis of pseudouridine from uracil.</text>
</comment>
<accession>A0A9D2FSL5</accession>
<reference evidence="6" key="1">
    <citation type="journal article" date="2021" name="PeerJ">
        <title>Extensive microbial diversity within the chicken gut microbiome revealed by metagenomics and culture.</title>
        <authorList>
            <person name="Gilroy R."/>
            <person name="Ravi A."/>
            <person name="Getino M."/>
            <person name="Pursley I."/>
            <person name="Horton D.L."/>
            <person name="Alikhan N.F."/>
            <person name="Baker D."/>
            <person name="Gharbi K."/>
            <person name="Hall N."/>
            <person name="Watson M."/>
            <person name="Adriaenssens E.M."/>
            <person name="Foster-Nyarko E."/>
            <person name="Jarju S."/>
            <person name="Secka A."/>
            <person name="Antonio M."/>
            <person name="Oren A."/>
            <person name="Chaudhuri R.R."/>
            <person name="La Ragione R."/>
            <person name="Hildebrand F."/>
            <person name="Pallen M.J."/>
        </authorList>
    </citation>
    <scope>NUCLEOTIDE SEQUENCE</scope>
    <source>
        <strain evidence="6">1068</strain>
    </source>
</reference>
<dbReference type="InterPro" id="IPR006145">
    <property type="entry name" value="PsdUridine_synth_RsuA/RluA"/>
</dbReference>
<comment type="similarity">
    <text evidence="2 4">Belongs to the pseudouridine synthase RluA family.</text>
</comment>
<comment type="caution">
    <text evidence="6">The sequence shown here is derived from an EMBL/GenBank/DDBJ whole genome shotgun (WGS) entry which is preliminary data.</text>
</comment>
<evidence type="ECO:0000313" key="7">
    <source>
        <dbReference type="Proteomes" id="UP000824056"/>
    </source>
</evidence>
<evidence type="ECO:0000313" key="6">
    <source>
        <dbReference type="EMBL" id="HIZ66718.1"/>
    </source>
</evidence>
<dbReference type="InterPro" id="IPR050188">
    <property type="entry name" value="RluA_PseudoU_synthase"/>
</dbReference>
<dbReference type="InterPro" id="IPR020103">
    <property type="entry name" value="PsdUridine_synth_cat_dom_sf"/>
</dbReference>
<dbReference type="PANTHER" id="PTHR21600">
    <property type="entry name" value="MITOCHONDRIAL RNA PSEUDOURIDINE SYNTHASE"/>
    <property type="match status" value="1"/>
</dbReference>
<feature type="domain" description="Pseudouridine synthase RsuA/RluA-like" evidence="5">
    <location>
        <begin position="88"/>
        <end position="243"/>
    </location>
</feature>
<dbReference type="EMBL" id="DXBG01000296">
    <property type="protein sequence ID" value="HIZ66718.1"/>
    <property type="molecule type" value="Genomic_DNA"/>
</dbReference>
<feature type="active site" evidence="3">
    <location>
        <position position="134"/>
    </location>
</feature>
<reference evidence="6" key="2">
    <citation type="submission" date="2021-04" db="EMBL/GenBank/DDBJ databases">
        <authorList>
            <person name="Gilroy R."/>
        </authorList>
    </citation>
    <scope>NUCLEOTIDE SEQUENCE</scope>
    <source>
        <strain evidence="6">1068</strain>
    </source>
</reference>
<comment type="catalytic activity">
    <reaction evidence="1 4">
        <text>a uridine in RNA = a pseudouridine in RNA</text>
        <dbReference type="Rhea" id="RHEA:48348"/>
        <dbReference type="Rhea" id="RHEA-COMP:12068"/>
        <dbReference type="Rhea" id="RHEA-COMP:12069"/>
        <dbReference type="ChEBI" id="CHEBI:65314"/>
        <dbReference type="ChEBI" id="CHEBI:65315"/>
    </reaction>
</comment>
<evidence type="ECO:0000256" key="2">
    <source>
        <dbReference type="ARBA" id="ARBA00010876"/>
    </source>
</evidence>
<evidence type="ECO:0000256" key="4">
    <source>
        <dbReference type="RuleBase" id="RU362028"/>
    </source>
</evidence>
<dbReference type="AlphaFoldDB" id="A0A9D2FSL5"/>
<dbReference type="EC" id="5.4.99.-" evidence="4"/>
<dbReference type="PANTHER" id="PTHR21600:SF87">
    <property type="entry name" value="RNA PSEUDOURIDYLATE SYNTHASE DOMAIN-CONTAINING PROTEIN 1"/>
    <property type="match status" value="1"/>
</dbReference>
<evidence type="ECO:0000259" key="5">
    <source>
        <dbReference type="Pfam" id="PF00849"/>
    </source>
</evidence>
<dbReference type="InterPro" id="IPR006225">
    <property type="entry name" value="PsdUridine_synth_RluC/D"/>
</dbReference>
<dbReference type="GO" id="GO:0003723">
    <property type="term" value="F:RNA binding"/>
    <property type="evidence" value="ECO:0007669"/>
    <property type="project" value="InterPro"/>
</dbReference>
<dbReference type="NCBIfam" id="TIGR00005">
    <property type="entry name" value="rluA_subfam"/>
    <property type="match status" value="1"/>
</dbReference>
<dbReference type="GO" id="GO:0140098">
    <property type="term" value="F:catalytic activity, acting on RNA"/>
    <property type="evidence" value="ECO:0007669"/>
    <property type="project" value="UniProtKB-ARBA"/>
</dbReference>
<dbReference type="Gene3D" id="3.30.2350.10">
    <property type="entry name" value="Pseudouridine synthase"/>
    <property type="match status" value="1"/>
</dbReference>
<organism evidence="6 7">
    <name type="scientific">Candidatus Blautia pullicola</name>
    <dbReference type="NCBI Taxonomy" id="2838498"/>
    <lineage>
        <taxon>Bacteria</taxon>
        <taxon>Bacillati</taxon>
        <taxon>Bacillota</taxon>
        <taxon>Clostridia</taxon>
        <taxon>Lachnospirales</taxon>
        <taxon>Lachnospiraceae</taxon>
        <taxon>Blautia</taxon>
    </lineage>
</organism>
<dbReference type="Pfam" id="PF00849">
    <property type="entry name" value="PseudoU_synth_2"/>
    <property type="match status" value="1"/>
</dbReference>
<name>A0A9D2FSL5_9FIRM</name>
<dbReference type="CDD" id="cd02869">
    <property type="entry name" value="PseudoU_synth_RluA_like"/>
    <property type="match status" value="1"/>
</dbReference>
<sequence>MEICLDENTGNHTLEYILRQKLGLTRRQISQAKFREQGICIDGCQQRVSYVGRPGQVLTVCLEEDRPDTGRVVPVKGSLEILYEDQDIFAVNKPPGMPTHPGRGHYKDSLANLIAGYYQEKESPCLVRAVGRLDSDTSGVLVFGKNQAAAARLARQKEEGRYEKDYLALIQGRLEGEGFIREPIGKALGEKQKMQVSLQGKPAVTWYQSQKIFCDREAFDREVSLVLCRIFTGRTHQIRVHMAWKGHPLLGDKLYGDGKNPLFPGLGLHCFRAVFYQPFTGAKIQVQAEPRHWPQELLWEIKEIRERCKEK</sequence>
<protein>
    <recommendedName>
        <fullName evidence="4">Pseudouridine synthase</fullName>
        <ecNumber evidence="4">5.4.99.-</ecNumber>
    </recommendedName>
</protein>